<reference evidence="2" key="1">
    <citation type="submission" date="2013-08" db="EMBL/GenBank/DDBJ databases">
        <authorList>
            <person name="Mendez C."/>
            <person name="Richter M."/>
            <person name="Ferrer M."/>
            <person name="Sanchez J."/>
        </authorList>
    </citation>
    <scope>NUCLEOTIDE SEQUENCE</scope>
</reference>
<feature type="non-terminal residue" evidence="2">
    <location>
        <position position="158"/>
    </location>
</feature>
<evidence type="ECO:0000313" key="2">
    <source>
        <dbReference type="EMBL" id="EQD55678.1"/>
    </source>
</evidence>
<sequence>SKHFDQVVSFEPVQNNCWILKANVRLNKIKNITLIDKALGNIDSVMSVSDDSDNTNHNLLEADFSDPENLVDVRIGDDILNQLTLPLPVVLIKIDVEGFEPAVVEGLSKTIKRDKPLIFWEAFSREKAQETINILTELGYNNFYHLTKNKFRNRKINS</sequence>
<gene>
    <name evidence="2" type="ORF">B1A_11855</name>
</gene>
<proteinExistence type="predicted"/>
<accession>T1AGC1</accession>
<feature type="domain" description="Methyltransferase FkbM" evidence="1">
    <location>
        <begin position="7"/>
        <end position="140"/>
    </location>
</feature>
<dbReference type="GO" id="GO:0008168">
    <property type="term" value="F:methyltransferase activity"/>
    <property type="evidence" value="ECO:0007669"/>
    <property type="project" value="UniProtKB-KW"/>
</dbReference>
<name>T1AGC1_9ZZZZ</name>
<dbReference type="PANTHER" id="PTHR34203">
    <property type="entry name" value="METHYLTRANSFERASE, FKBM FAMILY PROTEIN"/>
    <property type="match status" value="1"/>
</dbReference>
<dbReference type="Pfam" id="PF05050">
    <property type="entry name" value="Methyltransf_21"/>
    <property type="match status" value="1"/>
</dbReference>
<feature type="non-terminal residue" evidence="2">
    <location>
        <position position="1"/>
    </location>
</feature>
<comment type="caution">
    <text evidence="2">The sequence shown here is derived from an EMBL/GenBank/DDBJ whole genome shotgun (WGS) entry which is preliminary data.</text>
</comment>
<dbReference type="NCBIfam" id="TIGR01444">
    <property type="entry name" value="fkbM_fam"/>
    <property type="match status" value="1"/>
</dbReference>
<organism evidence="2">
    <name type="scientific">mine drainage metagenome</name>
    <dbReference type="NCBI Taxonomy" id="410659"/>
    <lineage>
        <taxon>unclassified sequences</taxon>
        <taxon>metagenomes</taxon>
        <taxon>ecological metagenomes</taxon>
    </lineage>
</organism>
<keyword evidence="2" id="KW-0808">Transferase</keyword>
<dbReference type="AlphaFoldDB" id="T1AGC1"/>
<reference evidence="2" key="2">
    <citation type="journal article" date="2014" name="ISME J.">
        <title>Microbial stratification in low pH oxic and suboxic macroscopic growths along an acid mine drainage.</title>
        <authorList>
            <person name="Mendez-Garcia C."/>
            <person name="Mesa V."/>
            <person name="Sprenger R.R."/>
            <person name="Richter M."/>
            <person name="Diez M.S."/>
            <person name="Solano J."/>
            <person name="Bargiela R."/>
            <person name="Golyshina O.V."/>
            <person name="Manteca A."/>
            <person name="Ramos J.L."/>
            <person name="Gallego J.R."/>
            <person name="Llorente I."/>
            <person name="Martins Dos Santos V.A."/>
            <person name="Jensen O.N."/>
            <person name="Pelaez A.I."/>
            <person name="Sanchez J."/>
            <person name="Ferrer M."/>
        </authorList>
    </citation>
    <scope>NUCLEOTIDE SEQUENCE</scope>
</reference>
<protein>
    <submittedName>
        <fullName evidence="2">Methyltransferase FkbM domain protein</fullName>
    </submittedName>
</protein>
<keyword evidence="2" id="KW-0489">Methyltransferase</keyword>
<evidence type="ECO:0000259" key="1">
    <source>
        <dbReference type="Pfam" id="PF05050"/>
    </source>
</evidence>
<dbReference type="EMBL" id="AUZX01008526">
    <property type="protein sequence ID" value="EQD55678.1"/>
    <property type="molecule type" value="Genomic_DNA"/>
</dbReference>
<dbReference type="GO" id="GO:0032259">
    <property type="term" value="P:methylation"/>
    <property type="evidence" value="ECO:0007669"/>
    <property type="project" value="UniProtKB-KW"/>
</dbReference>
<dbReference type="SUPFAM" id="SSF53335">
    <property type="entry name" value="S-adenosyl-L-methionine-dependent methyltransferases"/>
    <property type="match status" value="1"/>
</dbReference>
<dbReference type="Gene3D" id="3.40.50.150">
    <property type="entry name" value="Vaccinia Virus protein VP39"/>
    <property type="match status" value="1"/>
</dbReference>
<dbReference type="PANTHER" id="PTHR34203:SF15">
    <property type="entry name" value="SLL1173 PROTEIN"/>
    <property type="match status" value="1"/>
</dbReference>
<dbReference type="InterPro" id="IPR029063">
    <property type="entry name" value="SAM-dependent_MTases_sf"/>
</dbReference>
<dbReference type="InterPro" id="IPR006342">
    <property type="entry name" value="FkbM_mtfrase"/>
</dbReference>
<dbReference type="InterPro" id="IPR052514">
    <property type="entry name" value="SAM-dependent_MTase"/>
</dbReference>